<evidence type="ECO:0000256" key="3">
    <source>
        <dbReference type="ARBA" id="ARBA00022692"/>
    </source>
</evidence>
<gene>
    <name evidence="11" type="primary">ytdP</name>
    <name evidence="11" type="ORF">GCM10010916_36640</name>
</gene>
<dbReference type="PANTHER" id="PTHR43280">
    <property type="entry name" value="ARAC-FAMILY TRANSCRIPTIONAL REGULATOR"/>
    <property type="match status" value="1"/>
</dbReference>
<dbReference type="Gene3D" id="3.30.450.20">
    <property type="entry name" value="PAS domain"/>
    <property type="match status" value="1"/>
</dbReference>
<evidence type="ECO:0000256" key="9">
    <source>
        <dbReference type="SAM" id="Phobius"/>
    </source>
</evidence>
<dbReference type="AlphaFoldDB" id="A0A917G0H7"/>
<evidence type="ECO:0000256" key="5">
    <source>
        <dbReference type="ARBA" id="ARBA00023015"/>
    </source>
</evidence>
<feature type="transmembrane region" description="Helical" evidence="9">
    <location>
        <begin position="295"/>
        <end position="316"/>
    </location>
</feature>
<dbReference type="InterPro" id="IPR018060">
    <property type="entry name" value="HTH_AraC"/>
</dbReference>
<dbReference type="Pfam" id="PF12833">
    <property type="entry name" value="HTH_18"/>
    <property type="match status" value="1"/>
</dbReference>
<dbReference type="InterPro" id="IPR033479">
    <property type="entry name" value="dCache_1"/>
</dbReference>
<dbReference type="GO" id="GO:0043565">
    <property type="term" value="F:sequence-specific DNA binding"/>
    <property type="evidence" value="ECO:0007669"/>
    <property type="project" value="InterPro"/>
</dbReference>
<dbReference type="Proteomes" id="UP000644756">
    <property type="component" value="Unassembled WGS sequence"/>
</dbReference>
<evidence type="ECO:0000313" key="12">
    <source>
        <dbReference type="Proteomes" id="UP000644756"/>
    </source>
</evidence>
<organism evidence="11 12">
    <name type="scientific">Paenibacillus abyssi</name>
    <dbReference type="NCBI Taxonomy" id="1340531"/>
    <lineage>
        <taxon>Bacteria</taxon>
        <taxon>Bacillati</taxon>
        <taxon>Bacillota</taxon>
        <taxon>Bacilli</taxon>
        <taxon>Bacillales</taxon>
        <taxon>Paenibacillaceae</taxon>
        <taxon>Paenibacillus</taxon>
    </lineage>
</organism>
<evidence type="ECO:0000256" key="8">
    <source>
        <dbReference type="ARBA" id="ARBA00023163"/>
    </source>
</evidence>
<name>A0A917G0H7_9BACL</name>
<comment type="caution">
    <text evidence="11">The sequence shown here is derived from an EMBL/GenBank/DDBJ whole genome shotgun (WGS) entry which is preliminary data.</text>
</comment>
<proteinExistence type="predicted"/>
<dbReference type="SMART" id="SM00342">
    <property type="entry name" value="HTH_ARAC"/>
    <property type="match status" value="1"/>
</dbReference>
<evidence type="ECO:0000313" key="11">
    <source>
        <dbReference type="EMBL" id="GGG16428.1"/>
    </source>
</evidence>
<dbReference type="EMBL" id="BMGR01000013">
    <property type="protein sequence ID" value="GGG16428.1"/>
    <property type="molecule type" value="Genomic_DNA"/>
</dbReference>
<evidence type="ECO:0000256" key="7">
    <source>
        <dbReference type="ARBA" id="ARBA00023136"/>
    </source>
</evidence>
<keyword evidence="7 9" id="KW-0472">Membrane</keyword>
<protein>
    <submittedName>
        <fullName evidence="11">HTH-type transcriptional regulator YtdP</fullName>
    </submittedName>
</protein>
<keyword evidence="2" id="KW-1003">Cell membrane</keyword>
<feature type="transmembrane region" description="Helical" evidence="9">
    <location>
        <begin position="6"/>
        <end position="30"/>
    </location>
</feature>
<keyword evidence="4 9" id="KW-1133">Transmembrane helix</keyword>
<feature type="domain" description="HTH araC/xylS-type" evidence="10">
    <location>
        <begin position="667"/>
        <end position="765"/>
    </location>
</feature>
<dbReference type="GO" id="GO:0005886">
    <property type="term" value="C:plasma membrane"/>
    <property type="evidence" value="ECO:0007669"/>
    <property type="project" value="UniProtKB-SubCell"/>
</dbReference>
<comment type="subcellular location">
    <subcellularLocation>
        <location evidence="1">Cell membrane</location>
        <topology evidence="1">Multi-pass membrane protein</topology>
    </subcellularLocation>
</comment>
<dbReference type="SUPFAM" id="SSF46689">
    <property type="entry name" value="Homeodomain-like"/>
    <property type="match status" value="2"/>
</dbReference>
<keyword evidence="3 9" id="KW-0812">Transmembrane</keyword>
<keyword evidence="6" id="KW-0238">DNA-binding</keyword>
<dbReference type="PANTHER" id="PTHR43280:SF10">
    <property type="entry name" value="REGULATORY PROTEIN POCR"/>
    <property type="match status" value="1"/>
</dbReference>
<evidence type="ECO:0000256" key="6">
    <source>
        <dbReference type="ARBA" id="ARBA00023125"/>
    </source>
</evidence>
<accession>A0A917G0H7</accession>
<keyword evidence="12" id="KW-1185">Reference proteome</keyword>
<reference evidence="11" key="1">
    <citation type="journal article" date="2014" name="Int. J. Syst. Evol. Microbiol.">
        <title>Complete genome sequence of Corynebacterium casei LMG S-19264T (=DSM 44701T), isolated from a smear-ripened cheese.</title>
        <authorList>
            <consortium name="US DOE Joint Genome Institute (JGI-PGF)"/>
            <person name="Walter F."/>
            <person name="Albersmeier A."/>
            <person name="Kalinowski J."/>
            <person name="Ruckert C."/>
        </authorList>
    </citation>
    <scope>NUCLEOTIDE SEQUENCE</scope>
    <source>
        <strain evidence="11">CGMCC 1.12987</strain>
    </source>
</reference>
<sequence>MPKMSIYARMVLFGCAISIIPLLALGFFSFMKSSNAVQKQVNEGNIQIMNQMNSNIEQVLRTVDYTMNYVINTKQLQAVLYRPLTFYDFQLYNELKTELSLLQSPDTQVTDVILANAASDWLINNRGLYPFNEYASNDTLLELMALTDRTSWVLLPTDALGSSDTQSYACPYTIALVKKMPLTASQTRGVAVTTIPSCGLAAMMDNGMASQEVMVLDHDFRIIVHPDQDKIGMPLSDAGYIREDDLARFSEGTGQFETTGDSGTVSVTYTRSGFNGWTYVSFTELSALKKEARSIGWFTLYICLLMIGLSVLLVWLGSRKVYSPIRTIFQSIAERLPEHQASKTNELQVIDDHIRELFASNTKLRNELHVNSEQVRTFFLHKLFQGQIGPSEIEDKLQQFGYTGRVSAWQHLAVFTLQIDLLNGTRYEQKDLDLLLFAISNIIEEMVPQKNMLPPVILDQTQVTLIGTSGMTEEEFNDYIYKLSESIQQNMQHYLKLDVSIGISLPFSSLHKTSRAYQEGLEALKLRLKLGKGVIVPYFSLNSGQHTRVYFYPMQAQNMLIDAIKLADETRALELFNQWMQEVFQKERTPHEYQISLIRLLNDLMIVMQETGIALKQINVEDSSLYDELLQLYVGSEIQEWFKDRIIVPMIRVFGDRQESLYQNLSEQIIEIIHSEYDRNITLEECASRLHYNNFYLSSVFKKETNMSFSDYLSQYRFAMSKKWLIETDMPIKDIALKLTYNNPQNFIRYFRKQEGMTPGQYRSKYGSGGE</sequence>
<keyword evidence="8" id="KW-0804">Transcription</keyword>
<dbReference type="InterPro" id="IPR009057">
    <property type="entry name" value="Homeodomain-like_sf"/>
</dbReference>
<dbReference type="GO" id="GO:0003700">
    <property type="term" value="F:DNA-binding transcription factor activity"/>
    <property type="evidence" value="ECO:0007669"/>
    <property type="project" value="InterPro"/>
</dbReference>
<evidence type="ECO:0000256" key="4">
    <source>
        <dbReference type="ARBA" id="ARBA00022989"/>
    </source>
</evidence>
<evidence type="ECO:0000256" key="1">
    <source>
        <dbReference type="ARBA" id="ARBA00004651"/>
    </source>
</evidence>
<dbReference type="RefSeq" id="WP_188532530.1">
    <property type="nucleotide sequence ID" value="NZ_BMGR01000013.1"/>
</dbReference>
<dbReference type="PROSITE" id="PS01124">
    <property type="entry name" value="HTH_ARAC_FAMILY_2"/>
    <property type="match status" value="1"/>
</dbReference>
<reference evidence="11" key="2">
    <citation type="submission" date="2020-09" db="EMBL/GenBank/DDBJ databases">
        <authorList>
            <person name="Sun Q."/>
            <person name="Zhou Y."/>
        </authorList>
    </citation>
    <scope>NUCLEOTIDE SEQUENCE</scope>
    <source>
        <strain evidence="11">CGMCC 1.12987</strain>
    </source>
</reference>
<evidence type="ECO:0000259" key="10">
    <source>
        <dbReference type="PROSITE" id="PS01124"/>
    </source>
</evidence>
<keyword evidence="5" id="KW-0805">Transcription regulation</keyword>
<dbReference type="Pfam" id="PF02743">
    <property type="entry name" value="dCache_1"/>
    <property type="match status" value="1"/>
</dbReference>
<evidence type="ECO:0000256" key="2">
    <source>
        <dbReference type="ARBA" id="ARBA00022475"/>
    </source>
</evidence>
<dbReference type="Gene3D" id="1.10.10.60">
    <property type="entry name" value="Homeodomain-like"/>
    <property type="match status" value="2"/>
</dbReference>